<protein>
    <submittedName>
        <fullName evidence="1">Dodecin domain-containing protein</fullName>
    </submittedName>
</protein>
<name>A0A424YUH1_9EURY</name>
<dbReference type="EMBL" id="QZAB01000435">
    <property type="protein sequence ID" value="RQD82625.1"/>
    <property type="molecule type" value="Genomic_DNA"/>
</dbReference>
<dbReference type="InterPro" id="IPR025543">
    <property type="entry name" value="Dodecin-like"/>
</dbReference>
<evidence type="ECO:0000313" key="2">
    <source>
        <dbReference type="Proteomes" id="UP000284763"/>
    </source>
</evidence>
<reference evidence="1 2" key="1">
    <citation type="submission" date="2018-08" db="EMBL/GenBank/DDBJ databases">
        <title>The metabolism and importance of syntrophic acetate oxidation coupled to methane or sulfide production in haloalkaline environments.</title>
        <authorList>
            <person name="Timmers P.H.A."/>
            <person name="Vavourakis C.D."/>
            <person name="Sorokin D.Y."/>
            <person name="Sinninghe Damste J.S."/>
            <person name="Muyzer G."/>
            <person name="Stams A.J.M."/>
            <person name="Plugge C.M."/>
        </authorList>
    </citation>
    <scope>NUCLEOTIDE SEQUENCE [LARGE SCALE GENOMIC DNA]</scope>
    <source>
        <strain evidence="1">MSAO_Arc3</strain>
    </source>
</reference>
<dbReference type="Proteomes" id="UP000284763">
    <property type="component" value="Unassembled WGS sequence"/>
</dbReference>
<accession>A0A424YUH1</accession>
<dbReference type="Pfam" id="PF07311">
    <property type="entry name" value="Dodecin"/>
    <property type="match status" value="1"/>
</dbReference>
<dbReference type="Gene3D" id="3.30.1660.10">
    <property type="entry name" value="Flavin-binding protein dodecin"/>
    <property type="match status" value="1"/>
</dbReference>
<sequence length="69" mass="7890">MSFIKIIETVGTSPDSWEDAVRNAVKEATELPIFKSMNKIRSVNIKEFDVEVNDSNVTEFLCRVEILLE</sequence>
<proteinExistence type="predicted"/>
<dbReference type="InterPro" id="IPR009923">
    <property type="entry name" value="Dodecin"/>
</dbReference>
<gene>
    <name evidence="1" type="ORF">D5R95_06975</name>
</gene>
<dbReference type="InterPro" id="IPR036694">
    <property type="entry name" value="Dodecin-like_sf"/>
</dbReference>
<dbReference type="AlphaFoldDB" id="A0A424YUH1"/>
<dbReference type="SUPFAM" id="SSF89807">
    <property type="entry name" value="Dodecin-like"/>
    <property type="match status" value="1"/>
</dbReference>
<evidence type="ECO:0000313" key="1">
    <source>
        <dbReference type="EMBL" id="RQD82625.1"/>
    </source>
</evidence>
<organism evidence="1 2">
    <name type="scientific">Methanosalsum natronophilum</name>
    <dbReference type="NCBI Taxonomy" id="768733"/>
    <lineage>
        <taxon>Archaea</taxon>
        <taxon>Methanobacteriati</taxon>
        <taxon>Methanobacteriota</taxon>
        <taxon>Stenosarchaea group</taxon>
        <taxon>Methanomicrobia</taxon>
        <taxon>Methanosarcinales</taxon>
        <taxon>Methanosarcinaceae</taxon>
        <taxon>Methanosalsum</taxon>
    </lineage>
</organism>
<comment type="caution">
    <text evidence="1">The sequence shown here is derived from an EMBL/GenBank/DDBJ whole genome shotgun (WGS) entry which is preliminary data.</text>
</comment>